<accession>A0A098MBA6</accession>
<evidence type="ECO:0000256" key="2">
    <source>
        <dbReference type="ARBA" id="ARBA00023125"/>
    </source>
</evidence>
<evidence type="ECO:0000313" key="6">
    <source>
        <dbReference type="Proteomes" id="UP000029734"/>
    </source>
</evidence>
<dbReference type="InterPro" id="IPR051011">
    <property type="entry name" value="Metal_resp_trans_reg"/>
</dbReference>
<keyword evidence="2" id="KW-0238">DNA-binding</keyword>
<dbReference type="PROSITE" id="PS50987">
    <property type="entry name" value="HTH_ARSR_2"/>
    <property type="match status" value="1"/>
</dbReference>
<gene>
    <name evidence="5" type="ORF">PWYN_05305</name>
</gene>
<dbReference type="eggNOG" id="COG0640">
    <property type="taxonomic scope" value="Bacteria"/>
</dbReference>
<keyword evidence="6" id="KW-1185">Reference proteome</keyword>
<dbReference type="SUPFAM" id="SSF46785">
    <property type="entry name" value="Winged helix' DNA-binding domain"/>
    <property type="match status" value="1"/>
</dbReference>
<comment type="caution">
    <text evidence="5">The sequence shown here is derived from an EMBL/GenBank/DDBJ whole genome shotgun (WGS) entry which is preliminary data.</text>
</comment>
<name>A0A098MBA6_9BACL</name>
<evidence type="ECO:0000313" key="5">
    <source>
        <dbReference type="EMBL" id="KGE18837.1"/>
    </source>
</evidence>
<dbReference type="CDD" id="cd00090">
    <property type="entry name" value="HTH_ARSR"/>
    <property type="match status" value="1"/>
</dbReference>
<dbReference type="Gene3D" id="1.10.10.10">
    <property type="entry name" value="Winged helix-like DNA-binding domain superfamily/Winged helix DNA-binding domain"/>
    <property type="match status" value="1"/>
</dbReference>
<reference evidence="5 6" key="1">
    <citation type="submission" date="2014-08" db="EMBL/GenBank/DDBJ databases">
        <authorList>
            <person name="den Bakker H.C."/>
        </authorList>
    </citation>
    <scope>NUCLEOTIDE SEQUENCE [LARGE SCALE GENOMIC DNA]</scope>
    <source>
        <strain evidence="5 6">DSM 18334</strain>
    </source>
</reference>
<dbReference type="EMBL" id="JQCR01000002">
    <property type="protein sequence ID" value="KGE18837.1"/>
    <property type="molecule type" value="Genomic_DNA"/>
</dbReference>
<dbReference type="OrthoDB" id="9798835at2"/>
<dbReference type="STRING" id="268407.PWYN_05305"/>
<evidence type="ECO:0000259" key="4">
    <source>
        <dbReference type="PROSITE" id="PS50987"/>
    </source>
</evidence>
<dbReference type="AlphaFoldDB" id="A0A098MBA6"/>
<dbReference type="GO" id="GO:0003700">
    <property type="term" value="F:DNA-binding transcription factor activity"/>
    <property type="evidence" value="ECO:0007669"/>
    <property type="project" value="InterPro"/>
</dbReference>
<sequence length="117" mass="13489">MNREDAIQQLREVFEKVGHGLIAIGDQTRQKVILALLSENCYPGMRVGEITKITHLSRPAVSHHLRILKEEKIISMREEGTKNFYYLSPEESKLGELKQLVNQIDALLHDPSRRIEK</sequence>
<dbReference type="RefSeq" id="WP_036649141.1">
    <property type="nucleotide sequence ID" value="NZ_JQCR01000002.1"/>
</dbReference>
<dbReference type="SMART" id="SM00418">
    <property type="entry name" value="HTH_ARSR"/>
    <property type="match status" value="1"/>
</dbReference>
<dbReference type="PANTHER" id="PTHR43132:SF6">
    <property type="entry name" value="HTH-TYPE TRANSCRIPTIONAL REPRESSOR CZRA"/>
    <property type="match status" value="1"/>
</dbReference>
<reference evidence="5 6" key="2">
    <citation type="submission" date="2014-10" db="EMBL/GenBank/DDBJ databases">
        <title>Comparative genomics of the Paenibacillus odorifer group.</title>
        <authorList>
            <person name="Tsai Y.-C."/>
            <person name="Martin N."/>
            <person name="Korlach J."/>
            <person name="Wiedmann M."/>
        </authorList>
    </citation>
    <scope>NUCLEOTIDE SEQUENCE [LARGE SCALE GENOMIC DNA]</scope>
    <source>
        <strain evidence="5 6">DSM 18334</strain>
    </source>
</reference>
<evidence type="ECO:0000256" key="1">
    <source>
        <dbReference type="ARBA" id="ARBA00023015"/>
    </source>
</evidence>
<dbReference type="InterPro" id="IPR001845">
    <property type="entry name" value="HTH_ArsR_DNA-bd_dom"/>
</dbReference>
<dbReference type="GO" id="GO:0003677">
    <property type="term" value="F:DNA binding"/>
    <property type="evidence" value="ECO:0007669"/>
    <property type="project" value="UniProtKB-KW"/>
</dbReference>
<dbReference type="InterPro" id="IPR036390">
    <property type="entry name" value="WH_DNA-bd_sf"/>
</dbReference>
<dbReference type="PANTHER" id="PTHR43132">
    <property type="entry name" value="ARSENICAL RESISTANCE OPERON REPRESSOR ARSR-RELATED"/>
    <property type="match status" value="1"/>
</dbReference>
<protein>
    <submittedName>
        <fullName evidence="5">ArsR family transcriptional regulator</fullName>
    </submittedName>
</protein>
<dbReference type="InterPro" id="IPR036388">
    <property type="entry name" value="WH-like_DNA-bd_sf"/>
</dbReference>
<evidence type="ECO:0000256" key="3">
    <source>
        <dbReference type="ARBA" id="ARBA00023163"/>
    </source>
</evidence>
<dbReference type="PRINTS" id="PR00778">
    <property type="entry name" value="HTHARSR"/>
</dbReference>
<organism evidence="5 6">
    <name type="scientific">Paenibacillus wynnii</name>
    <dbReference type="NCBI Taxonomy" id="268407"/>
    <lineage>
        <taxon>Bacteria</taxon>
        <taxon>Bacillati</taxon>
        <taxon>Bacillota</taxon>
        <taxon>Bacilli</taxon>
        <taxon>Bacillales</taxon>
        <taxon>Paenibacillaceae</taxon>
        <taxon>Paenibacillus</taxon>
    </lineage>
</organism>
<proteinExistence type="predicted"/>
<feature type="domain" description="HTH arsR-type" evidence="4">
    <location>
        <begin position="10"/>
        <end position="112"/>
    </location>
</feature>
<dbReference type="NCBIfam" id="NF033788">
    <property type="entry name" value="HTH_metalloreg"/>
    <property type="match status" value="1"/>
</dbReference>
<dbReference type="Proteomes" id="UP000029734">
    <property type="component" value="Unassembled WGS sequence"/>
</dbReference>
<keyword evidence="1" id="KW-0805">Transcription regulation</keyword>
<dbReference type="InterPro" id="IPR011991">
    <property type="entry name" value="ArsR-like_HTH"/>
</dbReference>
<keyword evidence="3" id="KW-0804">Transcription</keyword>
<dbReference type="Pfam" id="PF01022">
    <property type="entry name" value="HTH_5"/>
    <property type="match status" value="1"/>
</dbReference>